<comment type="caution">
    <text evidence="15">Lacks conserved residue(s) required for the propagation of feature annotation.</text>
</comment>
<evidence type="ECO:0000259" key="20">
    <source>
        <dbReference type="PROSITE" id="PS50026"/>
    </source>
</evidence>
<dbReference type="InterPro" id="IPR011009">
    <property type="entry name" value="Kinase-like_dom_sf"/>
</dbReference>
<dbReference type="Proteomes" id="UP000244336">
    <property type="component" value="Chromosome 3"/>
</dbReference>
<feature type="chain" id="PRO_5015625291" description="Protein kinase domain-containing protein" evidence="18">
    <location>
        <begin position="35"/>
        <end position="765"/>
    </location>
</feature>
<dbReference type="STRING" id="1504633.A0A2T7E8T6"/>
<dbReference type="FunFam" id="1.10.510.10:FF:000084">
    <property type="entry name" value="Wall-associated receptor kinase 2"/>
    <property type="match status" value="1"/>
</dbReference>
<keyword evidence="2" id="KW-0723">Serine/threonine-protein kinase</keyword>
<dbReference type="CDD" id="cd14066">
    <property type="entry name" value="STKc_IRAK"/>
    <property type="match status" value="1"/>
</dbReference>
<dbReference type="InterPro" id="IPR045274">
    <property type="entry name" value="WAK-like"/>
</dbReference>
<dbReference type="PROSITE" id="PS50011">
    <property type="entry name" value="PROTEIN_KINASE_DOM"/>
    <property type="match status" value="1"/>
</dbReference>
<proteinExistence type="predicted"/>
<dbReference type="PANTHER" id="PTHR27005">
    <property type="entry name" value="WALL-ASSOCIATED RECEPTOR KINASE-LIKE 21"/>
    <property type="match status" value="1"/>
</dbReference>
<evidence type="ECO:0000256" key="3">
    <source>
        <dbReference type="ARBA" id="ARBA00022536"/>
    </source>
</evidence>
<sequence>MALCVIHQNHMMRVVTIAALHLLQLQSITPVLLADTNLALPGCISKCGEVRVPYPFGVGAGCYRQGFKLTCNETYNPPKLLLELDNTRAEVLDISLHHGKLYVDNGIVSLTGSNRYNMTWGIPLDESIFTVSPFWNNFVIMGCGFEFLVSLPHVNDTVVRCTSSCLRGRPAVATDGLCSGVGCCEASMPGAGNMYSIELASYTASNDLARQGQPFNATLVMVENEWWDKDNHSMLLQKAVSDGLVTSWDISSSAGPVQTRAVVKWNFSNLSCADAWSSSDFGCRSSNSYCHDHWTGESSGYICRCSNGYEGNPYIPNGCQDIDECTDPDKYECFGHCINTDGSYNCICPRGTSGNPQKPHGCIKAAEKFSGLAVATGFGSGACLLLLTFSAILLRRKLRAQKAKQLRDFFFRKNRGLLLQRLVDKDIAERMIFSLEELEKATNTFDEDRKIGKGGHGTVYKGILSDQRVVAIKRSMRAIQSETDNFINEVAILSQINHRNVVKLFGCCLETEVPLLVYEFISNGTLYEHLHVCSSLSLPWRERLRIALEVARSLAYLHSAASMSIIHRDIKATNILLDDNLTAKVSDFGASRGIPIDQTRVTTAIQGTFGYLDPECYNTRQLTEKSDVYSFGVMLLELLTREKPHIYMSPSGCSLVEQFLLLQNQDKLSEILDPQVTKEGDEDAREVAEVAAMCISPSGQDRPTMKQVEMRLEVLQSASTNIGNDPRTEEHIVNILSAGQKSGSTDGSRRFSMEREILLSMDFPR</sequence>
<dbReference type="PROSITE" id="PS00107">
    <property type="entry name" value="PROTEIN_KINASE_ATP"/>
    <property type="match status" value="1"/>
</dbReference>
<dbReference type="GO" id="GO:0004674">
    <property type="term" value="F:protein serine/threonine kinase activity"/>
    <property type="evidence" value="ECO:0007669"/>
    <property type="project" value="UniProtKB-KW"/>
</dbReference>
<dbReference type="SMART" id="SM00220">
    <property type="entry name" value="S_TKc"/>
    <property type="match status" value="1"/>
</dbReference>
<dbReference type="PROSITE" id="PS50026">
    <property type="entry name" value="EGF_3"/>
    <property type="match status" value="1"/>
</dbReference>
<evidence type="ECO:0000256" key="10">
    <source>
        <dbReference type="ARBA" id="ARBA00022840"/>
    </source>
</evidence>
<dbReference type="InterPro" id="IPR018097">
    <property type="entry name" value="EGF_Ca-bd_CS"/>
</dbReference>
<keyword evidence="5 17" id="KW-0812">Transmembrane</keyword>
<dbReference type="CDD" id="cd00054">
    <property type="entry name" value="EGF_CA"/>
    <property type="match status" value="1"/>
</dbReference>
<comment type="subcellular location">
    <subcellularLocation>
        <location evidence="1">Membrane</location>
        <topology evidence="1">Single-pass type I membrane protein</topology>
    </subcellularLocation>
</comment>
<keyword evidence="9" id="KW-0418">Kinase</keyword>
<keyword evidence="22" id="KW-1185">Reference proteome</keyword>
<dbReference type="EMBL" id="CM009751">
    <property type="protein sequence ID" value="PUZ64244.1"/>
    <property type="molecule type" value="Genomic_DNA"/>
</dbReference>
<protein>
    <recommendedName>
        <fullName evidence="23">Protein kinase domain-containing protein</fullName>
    </recommendedName>
</protein>
<evidence type="ECO:0000256" key="5">
    <source>
        <dbReference type="ARBA" id="ARBA00022692"/>
    </source>
</evidence>
<keyword evidence="14" id="KW-0325">Glycoprotein</keyword>
<keyword evidence="13" id="KW-1015">Disulfide bond</keyword>
<dbReference type="FunFam" id="2.10.25.10:FF:001134">
    <property type="entry name" value="Putative wall-associated receptor protein kinase family protein"/>
    <property type="match status" value="1"/>
</dbReference>
<dbReference type="PANTHER" id="PTHR27005:SF174">
    <property type="entry name" value="WALL-ASSOCIATED RECEPTOR PROTEIN KINASE FAMILY PROTEIN-RELATED"/>
    <property type="match status" value="1"/>
</dbReference>
<evidence type="ECO:0000256" key="16">
    <source>
        <dbReference type="PROSITE-ProRule" id="PRU10141"/>
    </source>
</evidence>
<evidence type="ECO:0000256" key="18">
    <source>
        <dbReference type="SAM" id="SignalP"/>
    </source>
</evidence>
<dbReference type="OrthoDB" id="19903at2759"/>
<evidence type="ECO:0000256" key="14">
    <source>
        <dbReference type="ARBA" id="ARBA00023180"/>
    </source>
</evidence>
<dbReference type="Pfam" id="PF07714">
    <property type="entry name" value="PK_Tyr_Ser-Thr"/>
    <property type="match status" value="1"/>
</dbReference>
<keyword evidence="12 17" id="KW-0472">Membrane</keyword>
<dbReference type="PROSITE" id="PS00010">
    <property type="entry name" value="ASX_HYDROXYL"/>
    <property type="match status" value="1"/>
</dbReference>
<dbReference type="SMART" id="SM00181">
    <property type="entry name" value="EGF"/>
    <property type="match status" value="2"/>
</dbReference>
<dbReference type="PROSITE" id="PS01187">
    <property type="entry name" value="EGF_CA"/>
    <property type="match status" value="1"/>
</dbReference>
<dbReference type="SUPFAM" id="SSF56112">
    <property type="entry name" value="Protein kinase-like (PK-like)"/>
    <property type="match status" value="1"/>
</dbReference>
<evidence type="ECO:0000256" key="15">
    <source>
        <dbReference type="PROSITE-ProRule" id="PRU00076"/>
    </source>
</evidence>
<dbReference type="InterPro" id="IPR049883">
    <property type="entry name" value="NOTCH1_EGF-like"/>
</dbReference>
<dbReference type="Pfam" id="PF13947">
    <property type="entry name" value="GUB_WAK_bind"/>
    <property type="match status" value="1"/>
</dbReference>
<dbReference type="InterPro" id="IPR017441">
    <property type="entry name" value="Protein_kinase_ATP_BS"/>
</dbReference>
<dbReference type="Pfam" id="PF07645">
    <property type="entry name" value="EGF_CA"/>
    <property type="match status" value="1"/>
</dbReference>
<dbReference type="Gene3D" id="3.30.200.20">
    <property type="entry name" value="Phosphorylase Kinase, domain 1"/>
    <property type="match status" value="1"/>
</dbReference>
<keyword evidence="6 18" id="KW-0732">Signal</keyword>
<evidence type="ECO:0000259" key="19">
    <source>
        <dbReference type="PROSITE" id="PS50011"/>
    </source>
</evidence>
<evidence type="ECO:0000313" key="21">
    <source>
        <dbReference type="EMBL" id="PUZ64244.1"/>
    </source>
</evidence>
<name>A0A2T7E8T6_9POAL</name>
<dbReference type="InterPro" id="IPR001881">
    <property type="entry name" value="EGF-like_Ca-bd_dom"/>
</dbReference>
<evidence type="ECO:0000313" key="22">
    <source>
        <dbReference type="Proteomes" id="UP000244336"/>
    </source>
</evidence>
<evidence type="ECO:0000256" key="2">
    <source>
        <dbReference type="ARBA" id="ARBA00022527"/>
    </source>
</evidence>
<dbReference type="SMART" id="SM00179">
    <property type="entry name" value="EGF_CA"/>
    <property type="match status" value="1"/>
</dbReference>
<evidence type="ECO:0000256" key="9">
    <source>
        <dbReference type="ARBA" id="ARBA00022777"/>
    </source>
</evidence>
<dbReference type="PROSITE" id="PS00108">
    <property type="entry name" value="PROTEIN_KINASE_ST"/>
    <property type="match status" value="1"/>
</dbReference>
<keyword evidence="11 17" id="KW-1133">Transmembrane helix</keyword>
<evidence type="ECO:0000256" key="7">
    <source>
        <dbReference type="ARBA" id="ARBA00022737"/>
    </source>
</evidence>
<dbReference type="SUPFAM" id="SSF57184">
    <property type="entry name" value="Growth factor receptor domain"/>
    <property type="match status" value="1"/>
</dbReference>
<dbReference type="InterPro" id="IPR009030">
    <property type="entry name" value="Growth_fac_rcpt_cys_sf"/>
</dbReference>
<dbReference type="GO" id="GO:0007166">
    <property type="term" value="P:cell surface receptor signaling pathway"/>
    <property type="evidence" value="ECO:0007669"/>
    <property type="project" value="InterPro"/>
</dbReference>
<dbReference type="GO" id="GO:0005886">
    <property type="term" value="C:plasma membrane"/>
    <property type="evidence" value="ECO:0007669"/>
    <property type="project" value="TreeGrafter"/>
</dbReference>
<evidence type="ECO:0000256" key="17">
    <source>
        <dbReference type="SAM" id="Phobius"/>
    </source>
</evidence>
<dbReference type="InterPro" id="IPR001245">
    <property type="entry name" value="Ser-Thr/Tyr_kinase_cat_dom"/>
</dbReference>
<gene>
    <name evidence="21" type="ORF">GQ55_3G128600</name>
</gene>
<feature type="domain" description="EGF-like" evidence="20">
    <location>
        <begin position="321"/>
        <end position="357"/>
    </location>
</feature>
<evidence type="ECO:0000256" key="6">
    <source>
        <dbReference type="ARBA" id="ARBA00022729"/>
    </source>
</evidence>
<dbReference type="InterPro" id="IPR008271">
    <property type="entry name" value="Ser/Thr_kinase_AS"/>
</dbReference>
<keyword evidence="10 16" id="KW-0067">ATP-binding</keyword>
<dbReference type="AlphaFoldDB" id="A0A2T7E8T6"/>
<feature type="domain" description="Protein kinase" evidence="19">
    <location>
        <begin position="445"/>
        <end position="715"/>
    </location>
</feature>
<accession>A0A2T7E8T6</accession>
<feature type="binding site" evidence="16">
    <location>
        <position position="473"/>
    </location>
    <ligand>
        <name>ATP</name>
        <dbReference type="ChEBI" id="CHEBI:30616"/>
    </ligand>
</feature>
<keyword evidence="3 15" id="KW-0245">EGF-like domain</keyword>
<dbReference type="InterPro" id="IPR000719">
    <property type="entry name" value="Prot_kinase_dom"/>
</dbReference>
<keyword evidence="8 16" id="KW-0547">Nucleotide-binding</keyword>
<reference evidence="21 22" key="1">
    <citation type="submission" date="2018-04" db="EMBL/GenBank/DDBJ databases">
        <title>WGS assembly of Panicum hallii var. hallii HAL2.</title>
        <authorList>
            <person name="Lovell J."/>
            <person name="Jenkins J."/>
            <person name="Lowry D."/>
            <person name="Mamidi S."/>
            <person name="Sreedasyam A."/>
            <person name="Weng X."/>
            <person name="Barry K."/>
            <person name="Bonette J."/>
            <person name="Campitelli B."/>
            <person name="Daum C."/>
            <person name="Gordon S."/>
            <person name="Gould B."/>
            <person name="Lipzen A."/>
            <person name="MacQueen A."/>
            <person name="Palacio-Mejia J."/>
            <person name="Plott C."/>
            <person name="Shakirov E."/>
            <person name="Shu S."/>
            <person name="Yoshinaga Y."/>
            <person name="Zane M."/>
            <person name="Rokhsar D."/>
            <person name="Grimwood J."/>
            <person name="Schmutz J."/>
            <person name="Juenger T."/>
        </authorList>
    </citation>
    <scope>NUCLEOTIDE SEQUENCE [LARGE SCALE GENOMIC DNA]</scope>
    <source>
        <strain evidence="22">cv. HAL2</strain>
    </source>
</reference>
<evidence type="ECO:0000256" key="4">
    <source>
        <dbReference type="ARBA" id="ARBA00022679"/>
    </source>
</evidence>
<keyword evidence="4" id="KW-0808">Transferase</keyword>
<dbReference type="GO" id="GO:0005509">
    <property type="term" value="F:calcium ion binding"/>
    <property type="evidence" value="ECO:0007669"/>
    <property type="project" value="InterPro"/>
</dbReference>
<dbReference type="GO" id="GO:0030247">
    <property type="term" value="F:polysaccharide binding"/>
    <property type="evidence" value="ECO:0007669"/>
    <property type="project" value="InterPro"/>
</dbReference>
<evidence type="ECO:0000256" key="13">
    <source>
        <dbReference type="ARBA" id="ARBA00023157"/>
    </source>
</evidence>
<dbReference type="Gene3D" id="1.10.510.10">
    <property type="entry name" value="Transferase(Phosphotransferase) domain 1"/>
    <property type="match status" value="1"/>
</dbReference>
<feature type="transmembrane region" description="Helical" evidence="17">
    <location>
        <begin position="372"/>
        <end position="394"/>
    </location>
</feature>
<feature type="signal peptide" evidence="18">
    <location>
        <begin position="1"/>
        <end position="34"/>
    </location>
</feature>
<dbReference type="Gramene" id="PUZ64244">
    <property type="protein sequence ID" value="PUZ64244"/>
    <property type="gene ID" value="GQ55_3G128600"/>
</dbReference>
<dbReference type="InterPro" id="IPR000152">
    <property type="entry name" value="EGF-type_Asp/Asn_hydroxyl_site"/>
</dbReference>
<evidence type="ECO:0000256" key="8">
    <source>
        <dbReference type="ARBA" id="ARBA00022741"/>
    </source>
</evidence>
<dbReference type="FunFam" id="3.30.200.20:FF:000043">
    <property type="entry name" value="Wall-associated receptor kinase 2"/>
    <property type="match status" value="1"/>
</dbReference>
<dbReference type="GO" id="GO:0005524">
    <property type="term" value="F:ATP binding"/>
    <property type="evidence" value="ECO:0007669"/>
    <property type="project" value="UniProtKB-UniRule"/>
</dbReference>
<organism evidence="21 22">
    <name type="scientific">Panicum hallii var. hallii</name>
    <dbReference type="NCBI Taxonomy" id="1504633"/>
    <lineage>
        <taxon>Eukaryota</taxon>
        <taxon>Viridiplantae</taxon>
        <taxon>Streptophyta</taxon>
        <taxon>Embryophyta</taxon>
        <taxon>Tracheophyta</taxon>
        <taxon>Spermatophyta</taxon>
        <taxon>Magnoliopsida</taxon>
        <taxon>Liliopsida</taxon>
        <taxon>Poales</taxon>
        <taxon>Poaceae</taxon>
        <taxon>PACMAD clade</taxon>
        <taxon>Panicoideae</taxon>
        <taxon>Panicodae</taxon>
        <taxon>Paniceae</taxon>
        <taxon>Panicinae</taxon>
        <taxon>Panicum</taxon>
        <taxon>Panicum sect. Panicum</taxon>
    </lineage>
</organism>
<evidence type="ECO:0000256" key="12">
    <source>
        <dbReference type="ARBA" id="ARBA00023136"/>
    </source>
</evidence>
<evidence type="ECO:0000256" key="1">
    <source>
        <dbReference type="ARBA" id="ARBA00004479"/>
    </source>
</evidence>
<evidence type="ECO:0000256" key="11">
    <source>
        <dbReference type="ARBA" id="ARBA00022989"/>
    </source>
</evidence>
<dbReference type="InterPro" id="IPR025287">
    <property type="entry name" value="WAK_GUB"/>
</dbReference>
<evidence type="ECO:0008006" key="23">
    <source>
        <dbReference type="Google" id="ProtNLM"/>
    </source>
</evidence>
<keyword evidence="7" id="KW-0677">Repeat</keyword>
<dbReference type="Gene3D" id="2.10.25.10">
    <property type="entry name" value="Laminin"/>
    <property type="match status" value="1"/>
</dbReference>
<dbReference type="InterPro" id="IPR000742">
    <property type="entry name" value="EGF"/>
</dbReference>